<keyword evidence="3" id="KW-1185">Reference proteome</keyword>
<evidence type="ECO:0000259" key="1">
    <source>
        <dbReference type="Pfam" id="PF01844"/>
    </source>
</evidence>
<protein>
    <recommendedName>
        <fullName evidence="1">HNH domain-containing protein</fullName>
    </recommendedName>
</protein>
<evidence type="ECO:0000313" key="2">
    <source>
        <dbReference type="EMBL" id="KDO15651.1"/>
    </source>
</evidence>
<gene>
    <name evidence="2" type="ORF">DP83_11490</name>
</gene>
<accession>A0ABR4S0Z1</accession>
<reference evidence="2 3" key="1">
    <citation type="submission" date="2014-04" db="EMBL/GenBank/DDBJ databases">
        <title>Vibrio metecus sp. nov., a close relative of Vibrio cholerae isolated from coastal brackish ponds and clinical specimens.</title>
        <authorList>
            <person name="Kirchberger P.C."/>
            <person name="Turnsek M."/>
            <person name="Hunt D.E."/>
            <person name="Haley B.J."/>
            <person name="Colwell R."/>
            <person name="Polz M.F."/>
            <person name="Tarr C.L."/>
            <person name="Boucher Y."/>
        </authorList>
    </citation>
    <scope>NUCLEOTIDE SEQUENCE [LARGE SCALE GENOMIC DNA]</scope>
    <source>
        <strain evidence="3">PPCK-2014</strain>
    </source>
</reference>
<evidence type="ECO:0000313" key="3">
    <source>
        <dbReference type="Proteomes" id="UP000027331"/>
    </source>
</evidence>
<dbReference type="Proteomes" id="UP000027331">
    <property type="component" value="Unassembled WGS sequence"/>
</dbReference>
<feature type="domain" description="HNH" evidence="1">
    <location>
        <begin position="131"/>
        <end position="186"/>
    </location>
</feature>
<comment type="caution">
    <text evidence="2">The sequence shown here is derived from an EMBL/GenBank/DDBJ whole genome shotgun (WGS) entry which is preliminary data.</text>
</comment>
<name>A0ABR4S0Z1_VIBMT</name>
<dbReference type="EMBL" id="JJMN01000002">
    <property type="protein sequence ID" value="KDO15651.1"/>
    <property type="molecule type" value="Genomic_DNA"/>
</dbReference>
<proteinExistence type="predicted"/>
<organism evidence="2 3">
    <name type="scientific">Vibrio metoecus</name>
    <dbReference type="NCBI Taxonomy" id="1481663"/>
    <lineage>
        <taxon>Bacteria</taxon>
        <taxon>Pseudomonadati</taxon>
        <taxon>Pseudomonadota</taxon>
        <taxon>Gammaproteobacteria</taxon>
        <taxon>Vibrionales</taxon>
        <taxon>Vibrionaceae</taxon>
        <taxon>Vibrio</taxon>
    </lineage>
</organism>
<dbReference type="Pfam" id="PF01844">
    <property type="entry name" value="HNH"/>
    <property type="match status" value="1"/>
</dbReference>
<dbReference type="CDD" id="cd00085">
    <property type="entry name" value="HNHc"/>
    <property type="match status" value="1"/>
</dbReference>
<dbReference type="InterPro" id="IPR003615">
    <property type="entry name" value="HNH_nuc"/>
</dbReference>
<dbReference type="InterPro" id="IPR002711">
    <property type="entry name" value="HNH"/>
</dbReference>
<sequence length="202" mass="23095">MIKFEIEFINYLVNRRNAVTLDTANSYVSYLKRVDKQLFGVDFHTLSCVDDIKNLVFGLRATRMPEGSIKNCDVAMRAYLKFLNKVIHPERLFPEESEKHIEGASISVKVNRFERNLQARLACIAHHGVTCAVCRINFGEVYGDIGVGFIHVHHVTPLSEIKQEYSVDPIKDLVPVCPNCHAMLHRKIPPYTVSELKEIIEK</sequence>